<evidence type="ECO:0000313" key="2">
    <source>
        <dbReference type="Proteomes" id="UP000589520"/>
    </source>
</evidence>
<dbReference type="RefSeq" id="WP_179488556.1">
    <property type="nucleotide sequence ID" value="NZ_JACCCW010000001.1"/>
</dbReference>
<name>A0A7Y9PGP5_9BACT</name>
<accession>A0A7Y9PGP5</accession>
<dbReference type="Proteomes" id="UP000589520">
    <property type="component" value="Unassembled WGS sequence"/>
</dbReference>
<dbReference type="EMBL" id="JACCCW010000001">
    <property type="protein sequence ID" value="NYF78813.1"/>
    <property type="molecule type" value="Genomic_DNA"/>
</dbReference>
<proteinExistence type="predicted"/>
<sequence length="246" mass="27078">MKLFSSQRFLAIYSGVLTAVFAATVLTAFKKPLQNATFDEITVHRINVVEPDGTPRLIVSNKASFPGAYIHGKDIPRTDRNTAGMIFINDEGTENGGLIFGGLKDAQGEHSYGHLSFDRYDQDQALNLEQNQDGERRNSGLSINDTQGYPIPAQMIADAQSFESMPDGPGRAQALKELMAKYPPYVRRAYFGRSVDHSVGLTLRDEQGRERLRVAVKADGSPAIELLDESGKVVNELTSETKGRSR</sequence>
<gene>
    <name evidence="1" type="ORF">HDF17_001100</name>
</gene>
<protein>
    <submittedName>
        <fullName evidence="1">Uncharacterized protein</fullName>
    </submittedName>
</protein>
<organism evidence="1 2">
    <name type="scientific">Granulicella arctica</name>
    <dbReference type="NCBI Taxonomy" id="940613"/>
    <lineage>
        <taxon>Bacteria</taxon>
        <taxon>Pseudomonadati</taxon>
        <taxon>Acidobacteriota</taxon>
        <taxon>Terriglobia</taxon>
        <taxon>Terriglobales</taxon>
        <taxon>Acidobacteriaceae</taxon>
        <taxon>Granulicella</taxon>
    </lineage>
</organism>
<reference evidence="1 2" key="1">
    <citation type="submission" date="2020-07" db="EMBL/GenBank/DDBJ databases">
        <title>Genomic Encyclopedia of Type Strains, Phase IV (KMG-V): Genome sequencing to study the core and pangenomes of soil and plant-associated prokaryotes.</title>
        <authorList>
            <person name="Whitman W."/>
        </authorList>
    </citation>
    <scope>NUCLEOTIDE SEQUENCE [LARGE SCALE GENOMIC DNA]</scope>
    <source>
        <strain evidence="1 2">X4EP2</strain>
    </source>
</reference>
<comment type="caution">
    <text evidence="1">The sequence shown here is derived from an EMBL/GenBank/DDBJ whole genome shotgun (WGS) entry which is preliminary data.</text>
</comment>
<evidence type="ECO:0000313" key="1">
    <source>
        <dbReference type="EMBL" id="NYF78813.1"/>
    </source>
</evidence>
<keyword evidence="2" id="KW-1185">Reference proteome</keyword>
<dbReference type="AlphaFoldDB" id="A0A7Y9PGP5"/>